<accession>A0A7X0TY38</accession>
<name>A0A7X0TY38_9ACTN</name>
<dbReference type="EMBL" id="JACHMI010000001">
    <property type="protein sequence ID" value="MBB6548207.1"/>
    <property type="molecule type" value="Genomic_DNA"/>
</dbReference>
<proteinExistence type="predicted"/>
<evidence type="ECO:0000313" key="2">
    <source>
        <dbReference type="Proteomes" id="UP000565579"/>
    </source>
</evidence>
<keyword evidence="2" id="KW-1185">Reference proteome</keyword>
<organism evidence="1 2">
    <name type="scientific">Nonomuraea rubra</name>
    <dbReference type="NCBI Taxonomy" id="46180"/>
    <lineage>
        <taxon>Bacteria</taxon>
        <taxon>Bacillati</taxon>
        <taxon>Actinomycetota</taxon>
        <taxon>Actinomycetes</taxon>
        <taxon>Streptosporangiales</taxon>
        <taxon>Streptosporangiaceae</taxon>
        <taxon>Nonomuraea</taxon>
    </lineage>
</organism>
<sequence length="195" mass="21141">MSDVETLRLAASALITAVEEHLAAVTEGADPSTEQETLLRALESYQDAVTGETQTTPEPPEESDGGVLSILTRTDHHVEDFGQLVEAGRAAYRMIHPDAGEDEVRAEVPDVSRALYEILHANDDQPPLPFPAAKPIAGLIWFLSTREAMPTGLHDSPEDPFGVAGEADESLLYAHRHLYVTAWRNGPPPMREGGP</sequence>
<gene>
    <name evidence="1" type="ORF">HD593_003002</name>
</gene>
<protein>
    <submittedName>
        <fullName evidence="1">Uncharacterized protein</fullName>
    </submittedName>
</protein>
<dbReference type="AlphaFoldDB" id="A0A7X0TY38"/>
<comment type="caution">
    <text evidence="1">The sequence shown here is derived from an EMBL/GenBank/DDBJ whole genome shotgun (WGS) entry which is preliminary data.</text>
</comment>
<dbReference type="RefSeq" id="WP_185102740.1">
    <property type="nucleotide sequence ID" value="NZ_JACHMI010000001.1"/>
</dbReference>
<evidence type="ECO:0000313" key="1">
    <source>
        <dbReference type="EMBL" id="MBB6548207.1"/>
    </source>
</evidence>
<reference evidence="1 2" key="1">
    <citation type="submission" date="2020-08" db="EMBL/GenBank/DDBJ databases">
        <title>Sequencing the genomes of 1000 actinobacteria strains.</title>
        <authorList>
            <person name="Klenk H.-P."/>
        </authorList>
    </citation>
    <scope>NUCLEOTIDE SEQUENCE [LARGE SCALE GENOMIC DNA]</scope>
    <source>
        <strain evidence="1 2">DSM 43768</strain>
    </source>
</reference>
<dbReference type="Proteomes" id="UP000565579">
    <property type="component" value="Unassembled WGS sequence"/>
</dbReference>